<protein>
    <submittedName>
        <fullName evidence="13">Cation diffusion facilitator family transporter</fullName>
    </submittedName>
</protein>
<evidence type="ECO:0000259" key="12">
    <source>
        <dbReference type="Pfam" id="PF01545"/>
    </source>
</evidence>
<proteinExistence type="inferred from homology"/>
<evidence type="ECO:0000313" key="14">
    <source>
        <dbReference type="Proteomes" id="UP001204798"/>
    </source>
</evidence>
<organism evidence="13 14">
    <name type="scientific">Candidatus Fervidibacter sacchari</name>
    <dbReference type="NCBI Taxonomy" id="1448929"/>
    <lineage>
        <taxon>Bacteria</taxon>
        <taxon>Candidatus Fervidibacterota</taxon>
        <taxon>Candidatus Fervidibacter</taxon>
    </lineage>
</organism>
<evidence type="ECO:0000256" key="9">
    <source>
        <dbReference type="ARBA" id="ARBA00023136"/>
    </source>
</evidence>
<dbReference type="PANTHER" id="PTHR31937">
    <property type="entry name" value="TRANSMEMBRANE PROTEIN 163"/>
    <property type="match status" value="1"/>
</dbReference>
<dbReference type="EMBL" id="JANUCP010000006">
    <property type="protein sequence ID" value="MCS3920723.1"/>
    <property type="molecule type" value="Genomic_DNA"/>
</dbReference>
<accession>A0ABT2ERX6</accession>
<evidence type="ECO:0000256" key="6">
    <source>
        <dbReference type="ARBA" id="ARBA00022833"/>
    </source>
</evidence>
<evidence type="ECO:0000256" key="11">
    <source>
        <dbReference type="SAM" id="Phobius"/>
    </source>
</evidence>
<reference evidence="13 14" key="1">
    <citation type="submission" date="2022-08" db="EMBL/GenBank/DDBJ databases">
        <title>Bacterial and archaeal communities from various locations to study Microbial Dark Matter (Phase II).</title>
        <authorList>
            <person name="Stepanauskas R."/>
        </authorList>
    </citation>
    <scope>NUCLEOTIDE SEQUENCE [LARGE SCALE GENOMIC DNA]</scope>
    <source>
        <strain evidence="13 14">PD1</strain>
    </source>
</reference>
<comment type="similarity">
    <text evidence="3">Belongs to the TMEM163 family.</text>
</comment>
<keyword evidence="14" id="KW-1185">Reference proteome</keyword>
<evidence type="ECO:0000256" key="5">
    <source>
        <dbReference type="ARBA" id="ARBA00022753"/>
    </source>
</evidence>
<dbReference type="InterPro" id="IPR058533">
    <property type="entry name" value="Cation_efflux_TM"/>
</dbReference>
<feature type="transmembrane region" description="Helical" evidence="11">
    <location>
        <begin position="114"/>
        <end position="134"/>
    </location>
</feature>
<keyword evidence="7 11" id="KW-1133">Transmembrane helix</keyword>
<keyword evidence="4 11" id="KW-0812">Transmembrane</keyword>
<dbReference type="Pfam" id="PF01545">
    <property type="entry name" value="Cation_efflux"/>
    <property type="match status" value="1"/>
</dbReference>
<dbReference type="InterPro" id="IPR027469">
    <property type="entry name" value="Cation_efflux_TMD_sf"/>
</dbReference>
<comment type="caution">
    <text evidence="13">The sequence shown here is derived from an EMBL/GenBank/DDBJ whole genome shotgun (WGS) entry which is preliminary data.</text>
</comment>
<keyword evidence="9 11" id="KW-0472">Membrane</keyword>
<keyword evidence="10" id="KW-0968">Cytoplasmic vesicle</keyword>
<evidence type="ECO:0000256" key="4">
    <source>
        <dbReference type="ARBA" id="ARBA00022692"/>
    </source>
</evidence>
<feature type="transmembrane region" description="Helical" evidence="11">
    <location>
        <begin position="82"/>
        <end position="102"/>
    </location>
</feature>
<feature type="transmembrane region" description="Helical" evidence="11">
    <location>
        <begin position="40"/>
        <end position="61"/>
    </location>
</feature>
<feature type="transmembrane region" description="Helical" evidence="11">
    <location>
        <begin position="155"/>
        <end position="179"/>
    </location>
</feature>
<dbReference type="RefSeq" id="WP_259100811.1">
    <property type="nucleotide sequence ID" value="NZ_CP130454.1"/>
</dbReference>
<feature type="transmembrane region" description="Helical" evidence="11">
    <location>
        <begin position="12"/>
        <end position="34"/>
    </location>
</feature>
<comment type="subcellular location">
    <subcellularLocation>
        <location evidence="2">Cytoplasmic vesicle</location>
        <location evidence="2">Secretory vesicle</location>
        <location evidence="2">Synaptic vesicle membrane</location>
        <topology evidence="2">Multi-pass membrane protein</topology>
    </subcellularLocation>
    <subcellularLocation>
        <location evidence="1">Early endosome membrane</location>
    </subcellularLocation>
</comment>
<evidence type="ECO:0000313" key="13">
    <source>
        <dbReference type="EMBL" id="MCS3920723.1"/>
    </source>
</evidence>
<keyword evidence="8" id="KW-0770">Synapse</keyword>
<keyword evidence="6" id="KW-0862">Zinc</keyword>
<dbReference type="InterPro" id="IPR026765">
    <property type="entry name" value="Tmem163"/>
</dbReference>
<feature type="domain" description="Cation efflux protein transmembrane" evidence="12">
    <location>
        <begin position="23"/>
        <end position="202"/>
    </location>
</feature>
<evidence type="ECO:0000256" key="2">
    <source>
        <dbReference type="ARBA" id="ARBA00004644"/>
    </source>
</evidence>
<keyword evidence="5" id="KW-0967">Endosome</keyword>
<dbReference type="PANTHER" id="PTHR31937:SF2">
    <property type="entry name" value="TRANSMEMBRANE PROTEIN 163"/>
    <property type="match status" value="1"/>
</dbReference>
<evidence type="ECO:0000256" key="3">
    <source>
        <dbReference type="ARBA" id="ARBA00008731"/>
    </source>
</evidence>
<evidence type="ECO:0000256" key="10">
    <source>
        <dbReference type="ARBA" id="ARBA00023329"/>
    </source>
</evidence>
<sequence>MAEAKTKWLQRGIWLEYFTIGWNAVEALVAIGAGWLAGSIALIGFGLDSVIESASGAILLWRLKKELAGVSSEQTEKAERTALLGVGITFWLLSGYVAYEAIGKIIAKEAPDVSVVGIVLATVSLIVMPVLAWGKRFVAARIQSRALEADAMETVVCAYLSFTLLLGLTLNAWLGWWWADPVASLLMLPVILREGWEAVKEAKEV</sequence>
<evidence type="ECO:0000256" key="1">
    <source>
        <dbReference type="ARBA" id="ARBA00004146"/>
    </source>
</evidence>
<name>A0ABT2ERX6_9BACT</name>
<evidence type="ECO:0000256" key="8">
    <source>
        <dbReference type="ARBA" id="ARBA00023018"/>
    </source>
</evidence>
<dbReference type="SUPFAM" id="SSF161111">
    <property type="entry name" value="Cation efflux protein transmembrane domain-like"/>
    <property type="match status" value="1"/>
</dbReference>
<dbReference type="Gene3D" id="1.20.1510.10">
    <property type="entry name" value="Cation efflux protein transmembrane domain"/>
    <property type="match status" value="1"/>
</dbReference>
<dbReference type="Proteomes" id="UP001204798">
    <property type="component" value="Unassembled WGS sequence"/>
</dbReference>
<gene>
    <name evidence="13" type="ORF">M2350_003158</name>
</gene>
<evidence type="ECO:0000256" key="7">
    <source>
        <dbReference type="ARBA" id="ARBA00022989"/>
    </source>
</evidence>